<feature type="transmembrane region" description="Helical" evidence="6">
    <location>
        <begin position="350"/>
        <end position="372"/>
    </location>
</feature>
<evidence type="ECO:0000256" key="4">
    <source>
        <dbReference type="ARBA" id="ARBA00022989"/>
    </source>
</evidence>
<reference evidence="8 9" key="1">
    <citation type="submission" date="2016-10" db="EMBL/GenBank/DDBJ databases">
        <authorList>
            <person name="de Groot N.N."/>
        </authorList>
    </citation>
    <scope>NUCLEOTIDE SEQUENCE [LARGE SCALE GENOMIC DNA]</scope>
    <source>
        <strain evidence="8 9">DSM 2179</strain>
    </source>
</reference>
<dbReference type="Proteomes" id="UP000199662">
    <property type="component" value="Unassembled WGS sequence"/>
</dbReference>
<protein>
    <submittedName>
        <fullName evidence="8">ABC-2 type transport system permease protein</fullName>
    </submittedName>
</protein>
<keyword evidence="4 6" id="KW-1133">Transmembrane helix</keyword>
<dbReference type="InterPro" id="IPR013525">
    <property type="entry name" value="ABC2_TM"/>
</dbReference>
<evidence type="ECO:0000313" key="9">
    <source>
        <dbReference type="Proteomes" id="UP000199662"/>
    </source>
</evidence>
<evidence type="ECO:0000256" key="5">
    <source>
        <dbReference type="ARBA" id="ARBA00023136"/>
    </source>
</evidence>
<keyword evidence="3 6" id="KW-0812">Transmembrane</keyword>
<dbReference type="EMBL" id="FNZK01000011">
    <property type="protein sequence ID" value="SEJ59535.1"/>
    <property type="molecule type" value="Genomic_DNA"/>
</dbReference>
<dbReference type="RefSeq" id="WP_177177566.1">
    <property type="nucleotide sequence ID" value="NZ_FNZK01000011.1"/>
</dbReference>
<sequence length="380" mass="42885">MNWKSLVLREVKGIFVKDPRRILFLFGAIWGYLFIFGFLYNQGVVKHIPAVLYDADQSELSRSLVQAIEDSESISFVKDVTSEEAMEYSLAEKKSYMAIEIPKNFAKDIQLGKTGTVLYMANGANIIFANTTAIAVQDTINEFSDKVAIKNTARRLSVHEKVLAQKLMPIDFELRILNNPTQTYLFFFCIGLALAAFQSGLCFAVGASVHSDIQEAVLLKETPVLKRIITKFIVYWLGSMISFGVFLLLANYFWHIPVRAPLSKLMLLNGAFSFDVIMLAMLISSFFATELKFVKAVLLYVVPSFIFSGYTWPLQSMPTSMQWVGKIFFPLTWMASPTRELMLSGNTGNYVKSVIILCFTGALSLFLIFCSWSNRHLAEK</sequence>
<dbReference type="STRING" id="84035.SAMN05660742_11161"/>
<proteinExistence type="predicted"/>
<feature type="domain" description="ABC-2 type transporter transmembrane" evidence="7">
    <location>
        <begin position="32"/>
        <end position="368"/>
    </location>
</feature>
<dbReference type="AlphaFoldDB" id="A0A1H7AEV1"/>
<dbReference type="PANTHER" id="PTHR30294:SF29">
    <property type="entry name" value="MULTIDRUG ABC TRANSPORTER PERMEASE YBHS-RELATED"/>
    <property type="match status" value="1"/>
</dbReference>
<gene>
    <name evidence="8" type="ORF">SAMN05660742_11161</name>
</gene>
<evidence type="ECO:0000313" key="8">
    <source>
        <dbReference type="EMBL" id="SEJ59535.1"/>
    </source>
</evidence>
<feature type="transmembrane region" description="Helical" evidence="6">
    <location>
        <begin position="232"/>
        <end position="254"/>
    </location>
</feature>
<keyword evidence="5 6" id="KW-0472">Membrane</keyword>
<dbReference type="PANTHER" id="PTHR30294">
    <property type="entry name" value="MEMBRANE COMPONENT OF ABC TRANSPORTER YHHJ-RELATED"/>
    <property type="match status" value="1"/>
</dbReference>
<name>A0A1H7AEV1_9FIRM</name>
<dbReference type="InterPro" id="IPR051449">
    <property type="entry name" value="ABC-2_transporter_component"/>
</dbReference>
<evidence type="ECO:0000256" key="2">
    <source>
        <dbReference type="ARBA" id="ARBA00022475"/>
    </source>
</evidence>
<evidence type="ECO:0000256" key="3">
    <source>
        <dbReference type="ARBA" id="ARBA00022692"/>
    </source>
</evidence>
<evidence type="ECO:0000259" key="7">
    <source>
        <dbReference type="Pfam" id="PF12698"/>
    </source>
</evidence>
<keyword evidence="2" id="KW-1003">Cell membrane</keyword>
<evidence type="ECO:0000256" key="1">
    <source>
        <dbReference type="ARBA" id="ARBA00004651"/>
    </source>
</evidence>
<feature type="transmembrane region" description="Helical" evidence="6">
    <location>
        <begin position="21"/>
        <end position="40"/>
    </location>
</feature>
<accession>A0A1H7AEV1</accession>
<evidence type="ECO:0000256" key="6">
    <source>
        <dbReference type="SAM" id="Phobius"/>
    </source>
</evidence>
<feature type="transmembrane region" description="Helical" evidence="6">
    <location>
        <begin position="266"/>
        <end position="286"/>
    </location>
</feature>
<keyword evidence="9" id="KW-1185">Reference proteome</keyword>
<dbReference type="Pfam" id="PF12698">
    <property type="entry name" value="ABC2_membrane_3"/>
    <property type="match status" value="1"/>
</dbReference>
<dbReference type="Gene3D" id="3.40.1710.10">
    <property type="entry name" value="abc type-2 transporter like domain"/>
    <property type="match status" value="1"/>
</dbReference>
<comment type="subcellular location">
    <subcellularLocation>
        <location evidence="1">Cell membrane</location>
        <topology evidence="1">Multi-pass membrane protein</topology>
    </subcellularLocation>
</comment>
<dbReference type="GO" id="GO:0140359">
    <property type="term" value="F:ABC-type transporter activity"/>
    <property type="evidence" value="ECO:0007669"/>
    <property type="project" value="InterPro"/>
</dbReference>
<feature type="transmembrane region" description="Helical" evidence="6">
    <location>
        <begin position="184"/>
        <end position="211"/>
    </location>
</feature>
<organism evidence="8 9">
    <name type="scientific">Propionispira arboris</name>
    <dbReference type="NCBI Taxonomy" id="84035"/>
    <lineage>
        <taxon>Bacteria</taxon>
        <taxon>Bacillati</taxon>
        <taxon>Bacillota</taxon>
        <taxon>Negativicutes</taxon>
        <taxon>Selenomonadales</taxon>
        <taxon>Selenomonadaceae</taxon>
        <taxon>Propionispira</taxon>
    </lineage>
</organism>
<dbReference type="GO" id="GO:0005886">
    <property type="term" value="C:plasma membrane"/>
    <property type="evidence" value="ECO:0007669"/>
    <property type="project" value="UniProtKB-SubCell"/>
</dbReference>
<feature type="transmembrane region" description="Helical" evidence="6">
    <location>
        <begin position="293"/>
        <end position="312"/>
    </location>
</feature>